<evidence type="ECO:0000256" key="1">
    <source>
        <dbReference type="SAM" id="MobiDB-lite"/>
    </source>
</evidence>
<dbReference type="Proteomes" id="UP000036681">
    <property type="component" value="Unplaced"/>
</dbReference>
<dbReference type="AlphaFoldDB" id="A0A0M3HXZ0"/>
<evidence type="ECO:0000313" key="2">
    <source>
        <dbReference type="Proteomes" id="UP000036681"/>
    </source>
</evidence>
<feature type="compositionally biased region" description="Polar residues" evidence="1">
    <location>
        <begin position="137"/>
        <end position="150"/>
    </location>
</feature>
<dbReference type="WBParaSite" id="ALUE_0000829201-mRNA-1">
    <property type="protein sequence ID" value="ALUE_0000829201-mRNA-1"/>
    <property type="gene ID" value="ALUE_0000829201"/>
</dbReference>
<feature type="region of interest" description="Disordered" evidence="1">
    <location>
        <begin position="130"/>
        <end position="150"/>
    </location>
</feature>
<keyword evidence="2" id="KW-1185">Reference proteome</keyword>
<name>A0A0M3HXZ0_ASCLU</name>
<proteinExistence type="predicted"/>
<sequence length="150" mass="16926">MSIHTNTPAFMPSPTSFWAAEQPGCFAERHLDPSQKLIQLLVVMDCKRKMSRAYSCFLAITRRIPSELKHFSSEIIQRGSQVNRSPPSDTFTIVPLMEKPTDSTNRKLKPSTERTALDFPTSSLCPLYHDPALQPPRTLQTEVKNTHNAS</sequence>
<reference evidence="3" key="1">
    <citation type="submission" date="2017-02" db="UniProtKB">
        <authorList>
            <consortium name="WormBaseParasite"/>
        </authorList>
    </citation>
    <scope>IDENTIFICATION</scope>
</reference>
<evidence type="ECO:0000313" key="3">
    <source>
        <dbReference type="WBParaSite" id="ALUE_0000829201-mRNA-1"/>
    </source>
</evidence>
<protein>
    <submittedName>
        <fullName evidence="3">Uncharacterized protein</fullName>
    </submittedName>
</protein>
<accession>A0A0M3HXZ0</accession>
<organism evidence="2 3">
    <name type="scientific">Ascaris lumbricoides</name>
    <name type="common">Giant roundworm</name>
    <dbReference type="NCBI Taxonomy" id="6252"/>
    <lineage>
        <taxon>Eukaryota</taxon>
        <taxon>Metazoa</taxon>
        <taxon>Ecdysozoa</taxon>
        <taxon>Nematoda</taxon>
        <taxon>Chromadorea</taxon>
        <taxon>Rhabditida</taxon>
        <taxon>Spirurina</taxon>
        <taxon>Ascaridomorpha</taxon>
        <taxon>Ascaridoidea</taxon>
        <taxon>Ascarididae</taxon>
        <taxon>Ascaris</taxon>
    </lineage>
</organism>